<dbReference type="InterPro" id="IPR000068">
    <property type="entry name" value="GPCR_3_Ca_sens_rcpt-rel"/>
</dbReference>
<accession>A0A1L8G904</accession>
<feature type="domain" description="G-protein coupled receptors family 3 profile" evidence="12">
    <location>
        <begin position="591"/>
        <end position="851"/>
    </location>
</feature>
<evidence type="ECO:0000259" key="12">
    <source>
        <dbReference type="PROSITE" id="PS50259"/>
    </source>
</evidence>
<dbReference type="Proteomes" id="UP000186698">
    <property type="component" value="Chromosome 5L"/>
</dbReference>
<dbReference type="AlphaFoldDB" id="A0A1L8G904"/>
<dbReference type="PaxDb" id="8355-A0A1L8G904"/>
<dbReference type="OrthoDB" id="5984008at2759"/>
<dbReference type="Pfam" id="PF00003">
    <property type="entry name" value="7tm_3"/>
    <property type="match status" value="1"/>
</dbReference>
<dbReference type="InterPro" id="IPR000337">
    <property type="entry name" value="GPCR_3"/>
</dbReference>
<evidence type="ECO:0000256" key="8">
    <source>
        <dbReference type="ARBA" id="ARBA00023170"/>
    </source>
</evidence>
<reference evidence="14" key="1">
    <citation type="submission" date="2025-08" db="UniProtKB">
        <authorList>
            <consortium name="RefSeq"/>
        </authorList>
    </citation>
    <scope>IDENTIFICATION</scope>
    <source>
        <strain evidence="14">J_2021</strain>
        <tissue evidence="14">Erythrocytes</tissue>
    </source>
</reference>
<evidence type="ECO:0000256" key="11">
    <source>
        <dbReference type="ARBA" id="ARBA00038492"/>
    </source>
</evidence>
<dbReference type="GeneID" id="108716806"/>
<evidence type="ECO:0000256" key="6">
    <source>
        <dbReference type="ARBA" id="ARBA00023040"/>
    </source>
</evidence>
<keyword evidence="8 14" id="KW-0675">Receptor</keyword>
<dbReference type="GO" id="GO:0005886">
    <property type="term" value="C:plasma membrane"/>
    <property type="evidence" value="ECO:0000318"/>
    <property type="project" value="GO_Central"/>
</dbReference>
<dbReference type="GO" id="GO:0050909">
    <property type="term" value="P:sensory perception of taste"/>
    <property type="evidence" value="ECO:0007669"/>
    <property type="project" value="UniProtKB-ARBA"/>
</dbReference>
<dbReference type="PRINTS" id="PR00592">
    <property type="entry name" value="CASENSINGR"/>
</dbReference>
<dbReference type="PANTHER" id="PTHR24061:SF550">
    <property type="entry name" value="G-PROTEIN COUPLED RECEPTOR FAMILY C GROUP 6 MEMBER A-LIKE"/>
    <property type="match status" value="1"/>
</dbReference>
<name>A0A1L8G904_XENLA</name>
<evidence type="ECO:0000313" key="14">
    <source>
        <dbReference type="RefSeq" id="XP_018118759.1"/>
    </source>
</evidence>
<dbReference type="InterPro" id="IPR017979">
    <property type="entry name" value="GPCR_3_CS"/>
</dbReference>
<dbReference type="KEGG" id="xla:108716806"/>
<keyword evidence="5" id="KW-1133">Transmembrane helix</keyword>
<dbReference type="InterPro" id="IPR011500">
    <property type="entry name" value="GPCR_3_9-Cys_dom"/>
</dbReference>
<dbReference type="Gene3D" id="2.10.50.30">
    <property type="entry name" value="GPCR, family 3, nine cysteines domain"/>
    <property type="match status" value="1"/>
</dbReference>
<keyword evidence="2" id="KW-1003">Cell membrane</keyword>
<keyword evidence="4" id="KW-0732">Signal</keyword>
<dbReference type="FunFam" id="2.10.50.30:FF:000004">
    <property type="entry name" value="Taste receptor type 1 member 3-like protein"/>
    <property type="match status" value="1"/>
</dbReference>
<protein>
    <submittedName>
        <fullName evidence="14">G-protein coupled receptor family C group 6 member A</fullName>
    </submittedName>
</protein>
<keyword evidence="3" id="KW-0812">Transmembrane</keyword>
<evidence type="ECO:0000256" key="5">
    <source>
        <dbReference type="ARBA" id="ARBA00022989"/>
    </source>
</evidence>
<keyword evidence="9" id="KW-0325">Glycoprotein</keyword>
<evidence type="ECO:0000256" key="9">
    <source>
        <dbReference type="ARBA" id="ARBA00023180"/>
    </source>
</evidence>
<dbReference type="PROSITE" id="PS50259">
    <property type="entry name" value="G_PROTEIN_RECEP_F3_4"/>
    <property type="match status" value="1"/>
</dbReference>
<dbReference type="GO" id="GO:0004930">
    <property type="term" value="F:G protein-coupled receptor activity"/>
    <property type="evidence" value="ECO:0000318"/>
    <property type="project" value="GO_Central"/>
</dbReference>
<sequence>MMNIVNCFLIFHFCHLLTTVLSCDIHKNSVAWQPGDIVIGGIFPIHNGILNVSDRKYVSDFNCTNLQLGVMNEVLSMIYTIEQINNSTLLPGITLGYEIYDSCSNALKAVQTTLQLIPESADNSDTCINDALPTIKAVVGDKYSEISVAISRILSTHFVPQISPASSASTLSDKVRFPSFLRTVPSDIYQTEAIAKMIKAFAWNWIGIITNDDDYGRSALESLNTLFKQEGICIGFSKTLPSYVGHVNLPSELENVLDELNKSTSNVVVVFVKGPIVRELFIKAIEVNISKTWIASDSWSYSNEVSSIKNIERVGTILGINFKAGKVPGFSDYVRNLQPPLPELRNDFIKEYKELRFGCTEEYRKYLECKASSKYCFPSDSVLSKSPLACTVENVYTANDDYLVKNIEMNKIYSTSLAITAIGQALRNIVCKNGTCEDFKNLTPLQLLNELKKGSYSYNNESFHFDSFGDAMTGYDIINWKVDKNSKKFQIVGKYDIMDSAIKLNRDLFQWNTLNNQVPFSNCSTLCSPGYYKKHSFISCCYQCLLCVEQYYSPEADMNECLKCPSRQWSKNGSSRCENKTIEYFQWSNPIAIVLLIFDSFIFLLVFITGAVFFKYADTPTVKAAGGKYTYLLQISLLLSMITIGFFIGQPNKFICQIRQPLYGISFTISVSCILMKSIRILLAFESAKKNKLIMKLTYQPAVIICVLTVGQLCLCILWHVLKSPFVEEIDNVHSFVIQCNEGSYVAFAVMLGYIGILAFICFVLAYKGRNLPKRYNEARRITFSMLIYMFVWIIFIPIYLKSDDMYLSAVQALAILASVYGMVFCHLLPALYIILFKRKTNSREMYLQSISAFHRTTKRVLSLYINKSVTNVTSGGTDTKINTVSRQFSSGSTLKLRKRHKSY</sequence>
<dbReference type="PROSITE" id="PS00980">
    <property type="entry name" value="G_PROTEIN_RECEP_F3_2"/>
    <property type="match status" value="1"/>
</dbReference>
<evidence type="ECO:0000256" key="7">
    <source>
        <dbReference type="ARBA" id="ARBA00023136"/>
    </source>
</evidence>
<dbReference type="InterPro" id="IPR001828">
    <property type="entry name" value="ANF_lig-bd_rcpt"/>
</dbReference>
<dbReference type="STRING" id="8355.A0A1L8G904"/>
<keyword evidence="7" id="KW-0472">Membrane</keyword>
<dbReference type="RefSeq" id="XP_018118759.1">
    <property type="nucleotide sequence ID" value="XM_018263270.2"/>
</dbReference>
<evidence type="ECO:0000256" key="10">
    <source>
        <dbReference type="ARBA" id="ARBA00023224"/>
    </source>
</evidence>
<evidence type="ECO:0000256" key="1">
    <source>
        <dbReference type="ARBA" id="ARBA00004651"/>
    </source>
</evidence>
<dbReference type="SUPFAM" id="SSF53822">
    <property type="entry name" value="Periplasmic binding protein-like I"/>
    <property type="match status" value="1"/>
</dbReference>
<evidence type="ECO:0000256" key="3">
    <source>
        <dbReference type="ARBA" id="ARBA00022692"/>
    </source>
</evidence>
<proteinExistence type="inferred from homology"/>
<evidence type="ECO:0000256" key="4">
    <source>
        <dbReference type="ARBA" id="ARBA00022729"/>
    </source>
</evidence>
<organism evidence="13 14">
    <name type="scientific">Xenopus laevis</name>
    <name type="common">African clawed frog</name>
    <dbReference type="NCBI Taxonomy" id="8355"/>
    <lineage>
        <taxon>Eukaryota</taxon>
        <taxon>Metazoa</taxon>
        <taxon>Chordata</taxon>
        <taxon>Craniata</taxon>
        <taxon>Vertebrata</taxon>
        <taxon>Euteleostomi</taxon>
        <taxon>Amphibia</taxon>
        <taxon>Batrachia</taxon>
        <taxon>Anura</taxon>
        <taxon>Pipoidea</taxon>
        <taxon>Pipidae</taxon>
        <taxon>Xenopodinae</taxon>
        <taxon>Xenopus</taxon>
        <taxon>Xenopus</taxon>
    </lineage>
</organism>
<dbReference type="Bgee" id="108716806">
    <property type="expression patterns" value="Expressed in camera-type eye"/>
</dbReference>
<evidence type="ECO:0000256" key="2">
    <source>
        <dbReference type="ARBA" id="ARBA00022475"/>
    </source>
</evidence>
<dbReference type="InterPro" id="IPR017978">
    <property type="entry name" value="GPCR_3_C"/>
</dbReference>
<evidence type="ECO:0000313" key="13">
    <source>
        <dbReference type="Proteomes" id="UP000186698"/>
    </source>
</evidence>
<dbReference type="Pfam" id="PF07562">
    <property type="entry name" value="NCD3G"/>
    <property type="match status" value="1"/>
</dbReference>
<dbReference type="OMA" id="FGCTEEY"/>
<dbReference type="InterPro" id="IPR028082">
    <property type="entry name" value="Peripla_BP_I"/>
</dbReference>
<keyword evidence="13" id="KW-1185">Reference proteome</keyword>
<dbReference type="PANTHER" id="PTHR24061">
    <property type="entry name" value="CALCIUM-SENSING RECEPTOR-RELATED"/>
    <property type="match status" value="1"/>
</dbReference>
<keyword evidence="10" id="KW-0807">Transducer</keyword>
<comment type="similarity">
    <text evidence="11">Belongs to the G-protein coupled receptor 3 family. TAS1R subfamily.</text>
</comment>
<keyword evidence="6" id="KW-0297">G-protein coupled receptor</keyword>
<dbReference type="InterPro" id="IPR038550">
    <property type="entry name" value="GPCR_3_9-Cys_sf"/>
</dbReference>
<gene>
    <name evidence="14" type="primary">LOC108716806</name>
</gene>
<comment type="subcellular location">
    <subcellularLocation>
        <location evidence="1">Cell membrane</location>
        <topology evidence="1">Multi-pass membrane protein</topology>
    </subcellularLocation>
</comment>
<dbReference type="PRINTS" id="PR00248">
    <property type="entry name" value="GPCRMGR"/>
</dbReference>
<dbReference type="Pfam" id="PF01094">
    <property type="entry name" value="ANF_receptor"/>
    <property type="match status" value="1"/>
</dbReference>
<dbReference type="FunFam" id="3.40.50.2300:FF:000016">
    <property type="entry name" value="Taste 1 receptor member 2"/>
    <property type="match status" value="1"/>
</dbReference>
<dbReference type="Gene3D" id="3.40.50.2300">
    <property type="match status" value="2"/>
</dbReference>